<dbReference type="PANTHER" id="PTHR11669:SF8">
    <property type="entry name" value="DNA POLYMERASE III SUBUNIT DELTA"/>
    <property type="match status" value="1"/>
</dbReference>
<comment type="caution">
    <text evidence="9">The sequence shown here is derived from an EMBL/GenBank/DDBJ whole genome shotgun (WGS) entry which is preliminary data.</text>
</comment>
<sequence length="337" mass="38266">MIERKSTSNWPVIGNEKVVEFLERSIISNKLANAYLFCGPGQLGKRLIAEIFAKSILCQDSKHKSAPCGQCAMCRQFEKKIHPDFLSLNVERGKKTISIESVRSFQHEFNTTSLLGDTKIGIIDDAADLSESGANALLKMLEEPAGKSIIILITQFPNILPNTIISRCQVIRFKLVGRSRIAEFLEQQGCSQEEALRITAAALGRPGRALDYFNHSILFDKHEEHANDFFKLRREGLCYRFSFIQKYLGTKSRIDQSNRIAELINLWITVIRDALLYKENNREQIINLNHSSELKKISDARTNSDLLKEIQSLIALRDSLDNNINPKLALENYLINL</sequence>
<evidence type="ECO:0000256" key="2">
    <source>
        <dbReference type="ARBA" id="ARBA00014363"/>
    </source>
</evidence>
<dbReference type="InterPro" id="IPR027417">
    <property type="entry name" value="P-loop_NTPase"/>
</dbReference>
<feature type="domain" description="DNA polymerase III delta subunit C-terminal" evidence="8">
    <location>
        <begin position="261"/>
        <end position="337"/>
    </location>
</feature>
<comment type="catalytic activity">
    <reaction evidence="7">
        <text>DNA(n) + a 2'-deoxyribonucleoside 5'-triphosphate = DNA(n+1) + diphosphate</text>
        <dbReference type="Rhea" id="RHEA:22508"/>
        <dbReference type="Rhea" id="RHEA-COMP:17339"/>
        <dbReference type="Rhea" id="RHEA-COMP:17340"/>
        <dbReference type="ChEBI" id="CHEBI:33019"/>
        <dbReference type="ChEBI" id="CHEBI:61560"/>
        <dbReference type="ChEBI" id="CHEBI:173112"/>
        <dbReference type="EC" id="2.7.7.7"/>
    </reaction>
</comment>
<name>A0A2M7RG23_9BACT</name>
<dbReference type="InterPro" id="IPR015199">
    <property type="entry name" value="DNA_pol_III_delta_C"/>
</dbReference>
<evidence type="ECO:0000256" key="4">
    <source>
        <dbReference type="ARBA" id="ARBA00022695"/>
    </source>
</evidence>
<dbReference type="SUPFAM" id="SSF52540">
    <property type="entry name" value="P-loop containing nucleoside triphosphate hydrolases"/>
    <property type="match status" value="1"/>
</dbReference>
<dbReference type="PANTHER" id="PTHR11669">
    <property type="entry name" value="REPLICATION FACTOR C / DNA POLYMERASE III GAMMA-TAU SUBUNIT"/>
    <property type="match status" value="1"/>
</dbReference>
<evidence type="ECO:0000259" key="8">
    <source>
        <dbReference type="Pfam" id="PF09115"/>
    </source>
</evidence>
<dbReference type="Gene3D" id="3.40.50.300">
    <property type="entry name" value="P-loop containing nucleotide triphosphate hydrolases"/>
    <property type="match status" value="1"/>
</dbReference>
<dbReference type="GO" id="GO:0003677">
    <property type="term" value="F:DNA binding"/>
    <property type="evidence" value="ECO:0007669"/>
    <property type="project" value="InterPro"/>
</dbReference>
<dbReference type="GO" id="GO:0009360">
    <property type="term" value="C:DNA polymerase III complex"/>
    <property type="evidence" value="ECO:0007669"/>
    <property type="project" value="InterPro"/>
</dbReference>
<dbReference type="Gene3D" id="1.20.272.10">
    <property type="match status" value="1"/>
</dbReference>
<dbReference type="GO" id="GO:0006261">
    <property type="term" value="P:DNA-templated DNA replication"/>
    <property type="evidence" value="ECO:0007669"/>
    <property type="project" value="TreeGrafter"/>
</dbReference>
<protein>
    <recommendedName>
        <fullName evidence="2">DNA polymerase III subunit delta'</fullName>
        <ecNumber evidence="1">2.7.7.7</ecNumber>
    </recommendedName>
</protein>
<gene>
    <name evidence="9" type="ORF">COY66_06625</name>
</gene>
<organism evidence="9 10">
    <name type="scientific">Candidatus Kerfeldbacteria bacterium CG_4_10_14_0_8_um_filter_42_10</name>
    <dbReference type="NCBI Taxonomy" id="2014248"/>
    <lineage>
        <taxon>Bacteria</taxon>
        <taxon>Candidatus Kerfeldiibacteriota</taxon>
    </lineage>
</organism>
<evidence type="ECO:0000256" key="5">
    <source>
        <dbReference type="ARBA" id="ARBA00022705"/>
    </source>
</evidence>
<evidence type="ECO:0000256" key="3">
    <source>
        <dbReference type="ARBA" id="ARBA00022679"/>
    </source>
</evidence>
<dbReference type="Proteomes" id="UP000230779">
    <property type="component" value="Unassembled WGS sequence"/>
</dbReference>
<evidence type="ECO:0000256" key="6">
    <source>
        <dbReference type="ARBA" id="ARBA00022932"/>
    </source>
</evidence>
<dbReference type="AlphaFoldDB" id="A0A2M7RG23"/>
<keyword evidence="6" id="KW-0239">DNA-directed DNA polymerase</keyword>
<keyword evidence="5" id="KW-0235">DNA replication</keyword>
<dbReference type="EMBL" id="PFMD01000079">
    <property type="protein sequence ID" value="PIY95511.1"/>
    <property type="molecule type" value="Genomic_DNA"/>
</dbReference>
<evidence type="ECO:0000313" key="9">
    <source>
        <dbReference type="EMBL" id="PIY95511.1"/>
    </source>
</evidence>
<dbReference type="InterPro" id="IPR050238">
    <property type="entry name" value="DNA_Rep/Repair_Clamp_Loader"/>
</dbReference>
<dbReference type="GO" id="GO:0003887">
    <property type="term" value="F:DNA-directed DNA polymerase activity"/>
    <property type="evidence" value="ECO:0007669"/>
    <property type="project" value="UniProtKB-KW"/>
</dbReference>
<evidence type="ECO:0000256" key="1">
    <source>
        <dbReference type="ARBA" id="ARBA00012417"/>
    </source>
</evidence>
<keyword evidence="3" id="KW-0808">Transferase</keyword>
<evidence type="ECO:0000256" key="7">
    <source>
        <dbReference type="ARBA" id="ARBA00049244"/>
    </source>
</evidence>
<evidence type="ECO:0000313" key="10">
    <source>
        <dbReference type="Proteomes" id="UP000230779"/>
    </source>
</evidence>
<dbReference type="Pfam" id="PF13177">
    <property type="entry name" value="DNA_pol3_delta2"/>
    <property type="match status" value="1"/>
</dbReference>
<keyword evidence="4" id="KW-0548">Nucleotidyltransferase</keyword>
<reference evidence="9 10" key="1">
    <citation type="submission" date="2017-09" db="EMBL/GenBank/DDBJ databases">
        <title>Depth-based differentiation of microbial function through sediment-hosted aquifers and enrichment of novel symbionts in the deep terrestrial subsurface.</title>
        <authorList>
            <person name="Probst A.J."/>
            <person name="Ladd B."/>
            <person name="Jarett J.K."/>
            <person name="Geller-Mcgrath D.E."/>
            <person name="Sieber C.M."/>
            <person name="Emerson J.B."/>
            <person name="Anantharaman K."/>
            <person name="Thomas B.C."/>
            <person name="Malmstrom R."/>
            <person name="Stieglmeier M."/>
            <person name="Klingl A."/>
            <person name="Woyke T."/>
            <person name="Ryan C.M."/>
            <person name="Banfield J.F."/>
        </authorList>
    </citation>
    <scope>NUCLEOTIDE SEQUENCE [LARGE SCALE GENOMIC DNA]</scope>
    <source>
        <strain evidence="9">CG_4_10_14_0_8_um_filter_42_10</strain>
    </source>
</reference>
<dbReference type="EC" id="2.7.7.7" evidence="1"/>
<proteinExistence type="predicted"/>
<dbReference type="Pfam" id="PF09115">
    <property type="entry name" value="DNApol3-delta_C"/>
    <property type="match status" value="1"/>
</dbReference>
<accession>A0A2M7RG23</accession>